<organism evidence="2 3">
    <name type="scientific">Macrolepiota fuliginosa MF-IS2</name>
    <dbReference type="NCBI Taxonomy" id="1400762"/>
    <lineage>
        <taxon>Eukaryota</taxon>
        <taxon>Fungi</taxon>
        <taxon>Dikarya</taxon>
        <taxon>Basidiomycota</taxon>
        <taxon>Agaricomycotina</taxon>
        <taxon>Agaricomycetes</taxon>
        <taxon>Agaricomycetidae</taxon>
        <taxon>Agaricales</taxon>
        <taxon>Agaricineae</taxon>
        <taxon>Agaricaceae</taxon>
        <taxon>Macrolepiota</taxon>
    </lineage>
</organism>
<gene>
    <name evidence="2" type="ORF">P691DRAFT_801730</name>
</gene>
<evidence type="ECO:0000313" key="2">
    <source>
        <dbReference type="EMBL" id="KAF9447849.1"/>
    </source>
</evidence>
<comment type="caution">
    <text evidence="2">The sequence shown here is derived from an EMBL/GenBank/DDBJ whole genome shotgun (WGS) entry which is preliminary data.</text>
</comment>
<dbReference type="EMBL" id="MU151183">
    <property type="protein sequence ID" value="KAF9447849.1"/>
    <property type="molecule type" value="Genomic_DNA"/>
</dbReference>
<protein>
    <submittedName>
        <fullName evidence="2">Uncharacterized protein</fullName>
    </submittedName>
</protein>
<dbReference type="Proteomes" id="UP000807342">
    <property type="component" value="Unassembled WGS sequence"/>
</dbReference>
<keyword evidence="1" id="KW-0472">Membrane</keyword>
<name>A0A9P6C3V8_9AGAR</name>
<dbReference type="AlphaFoldDB" id="A0A9P6C3V8"/>
<accession>A0A9P6C3V8</accession>
<keyword evidence="1" id="KW-1133">Transmembrane helix</keyword>
<keyword evidence="3" id="KW-1185">Reference proteome</keyword>
<keyword evidence="1" id="KW-0812">Transmembrane</keyword>
<proteinExistence type="predicted"/>
<evidence type="ECO:0000256" key="1">
    <source>
        <dbReference type="SAM" id="Phobius"/>
    </source>
</evidence>
<feature type="transmembrane region" description="Helical" evidence="1">
    <location>
        <begin position="44"/>
        <end position="67"/>
    </location>
</feature>
<evidence type="ECO:0000313" key="3">
    <source>
        <dbReference type="Proteomes" id="UP000807342"/>
    </source>
</evidence>
<reference evidence="2" key="1">
    <citation type="submission" date="2020-11" db="EMBL/GenBank/DDBJ databases">
        <authorList>
            <consortium name="DOE Joint Genome Institute"/>
            <person name="Ahrendt S."/>
            <person name="Riley R."/>
            <person name="Andreopoulos W."/>
            <person name="Labutti K."/>
            <person name="Pangilinan J."/>
            <person name="Ruiz-Duenas F.J."/>
            <person name="Barrasa J.M."/>
            <person name="Sanchez-Garcia M."/>
            <person name="Camarero S."/>
            <person name="Miyauchi S."/>
            <person name="Serrano A."/>
            <person name="Linde D."/>
            <person name="Babiker R."/>
            <person name="Drula E."/>
            <person name="Ayuso-Fernandez I."/>
            <person name="Pacheco R."/>
            <person name="Padilla G."/>
            <person name="Ferreira P."/>
            <person name="Barriuso J."/>
            <person name="Kellner H."/>
            <person name="Castanera R."/>
            <person name="Alfaro M."/>
            <person name="Ramirez L."/>
            <person name="Pisabarro A.G."/>
            <person name="Kuo A."/>
            <person name="Tritt A."/>
            <person name="Lipzen A."/>
            <person name="He G."/>
            <person name="Yan M."/>
            <person name="Ng V."/>
            <person name="Cullen D."/>
            <person name="Martin F."/>
            <person name="Rosso M.-N."/>
            <person name="Henrissat B."/>
            <person name="Hibbett D."/>
            <person name="Martinez A.T."/>
            <person name="Grigoriev I.V."/>
        </authorList>
    </citation>
    <scope>NUCLEOTIDE SEQUENCE</scope>
    <source>
        <strain evidence="2">MF-IS2</strain>
    </source>
</reference>
<sequence length="94" mass="10865">MINPLELKMTKNPNIYYRKYDRYRVSTSTWTTSMLYQNPALAHFPIFPVSLSIIFALCISIVIFIFIDIHPPSSCHCSIDLHVCSLHISMSIPF</sequence>